<dbReference type="InterPro" id="IPR056747">
    <property type="entry name" value="VPS13-like_M"/>
</dbReference>
<dbReference type="EMBL" id="MU825444">
    <property type="protein sequence ID" value="KAJ7389011.1"/>
    <property type="molecule type" value="Genomic_DNA"/>
</dbReference>
<name>A0A9W9ZW78_9CNID</name>
<evidence type="ECO:0000259" key="2">
    <source>
        <dbReference type="Pfam" id="PF25033"/>
    </source>
</evidence>
<evidence type="ECO:0000313" key="4">
    <source>
        <dbReference type="Proteomes" id="UP001163046"/>
    </source>
</evidence>
<dbReference type="Proteomes" id="UP001163046">
    <property type="component" value="Unassembled WGS sequence"/>
</dbReference>
<dbReference type="GO" id="GO:0006623">
    <property type="term" value="P:protein targeting to vacuole"/>
    <property type="evidence" value="ECO:0007669"/>
    <property type="project" value="TreeGrafter"/>
</dbReference>
<evidence type="ECO:0000313" key="3">
    <source>
        <dbReference type="EMBL" id="KAJ7389011.1"/>
    </source>
</evidence>
<protein>
    <recommendedName>
        <fullName evidence="2">VPS13-like middle region domain-containing protein</fullName>
    </recommendedName>
</protein>
<sequence>MEASSLSLVQTPVGSSRWSVSPNCCEGANPDHPEYSSSTFKSTQQLCCLWNSLRYKFTKLHQEALLKPSSIFQPKLLPRHSALLLLIALSTQYAHQSQSIALICHEHPKAQSDGKKKKEDKDEIQIEVTAKLGGIGVTVTSVDGDLSHVIVGGLSAYCVVRDSRTEVIASMKNLSVLDSTPGALYPKIVSIVNQEVFNLQQLRNMEAADVKFQMGIGCIRVVFLNKFVMNLLEFLNKFQKAKDAMEYARKSAAESATATIQNLQTQSSRISLSVSIQAPLIVIPVSSTSHDALVANLGHLSVANTFNLAHDGEDPGGSDAVVVDNMVVELSSVQLSRAVMTDGENIGATRLVLEPASLAVYVARNLSPWYHDVPDIDVMGRLHAVKIWKLPVRASVLQHQLQSEDVWDSVKFSFKIEEVSASVFWKESAKPSGQQVLQRAQTWLVWDSSSLVSRGLAAGNGGNRKRGRTIRK</sequence>
<dbReference type="PANTHER" id="PTHR16166">
    <property type="entry name" value="VACUOLAR PROTEIN SORTING-ASSOCIATED PROTEIN VPS13"/>
    <property type="match status" value="1"/>
</dbReference>
<evidence type="ECO:0000256" key="1">
    <source>
        <dbReference type="ARBA" id="ARBA00006545"/>
    </source>
</evidence>
<dbReference type="InterPro" id="IPR026847">
    <property type="entry name" value="VPS13"/>
</dbReference>
<reference evidence="3" key="1">
    <citation type="submission" date="2023-01" db="EMBL/GenBank/DDBJ databases">
        <title>Genome assembly of the deep-sea coral Lophelia pertusa.</title>
        <authorList>
            <person name="Herrera S."/>
            <person name="Cordes E."/>
        </authorList>
    </citation>
    <scope>NUCLEOTIDE SEQUENCE</scope>
    <source>
        <strain evidence="3">USNM1676648</strain>
        <tissue evidence="3">Polyp</tissue>
    </source>
</reference>
<feature type="domain" description="VPS13-like middle region" evidence="2">
    <location>
        <begin position="144"/>
        <end position="385"/>
    </location>
</feature>
<dbReference type="GO" id="GO:0045053">
    <property type="term" value="P:protein retention in Golgi apparatus"/>
    <property type="evidence" value="ECO:0007669"/>
    <property type="project" value="TreeGrafter"/>
</dbReference>
<comment type="similarity">
    <text evidence="1">Belongs to the VPS13 family.</text>
</comment>
<proteinExistence type="inferred from homology"/>
<dbReference type="AlphaFoldDB" id="A0A9W9ZW78"/>
<dbReference type="PANTHER" id="PTHR16166:SF93">
    <property type="entry name" value="INTERMEMBRANE LIPID TRANSFER PROTEIN VPS13"/>
    <property type="match status" value="1"/>
</dbReference>
<gene>
    <name evidence="3" type="ORF">OS493_034404</name>
</gene>
<comment type="caution">
    <text evidence="3">The sequence shown here is derived from an EMBL/GenBank/DDBJ whole genome shotgun (WGS) entry which is preliminary data.</text>
</comment>
<accession>A0A9W9ZW78</accession>
<organism evidence="3 4">
    <name type="scientific">Desmophyllum pertusum</name>
    <dbReference type="NCBI Taxonomy" id="174260"/>
    <lineage>
        <taxon>Eukaryota</taxon>
        <taxon>Metazoa</taxon>
        <taxon>Cnidaria</taxon>
        <taxon>Anthozoa</taxon>
        <taxon>Hexacorallia</taxon>
        <taxon>Scleractinia</taxon>
        <taxon>Caryophylliina</taxon>
        <taxon>Caryophylliidae</taxon>
        <taxon>Desmophyllum</taxon>
    </lineage>
</organism>
<dbReference type="Pfam" id="PF25033">
    <property type="entry name" value="VPS13_M"/>
    <property type="match status" value="1"/>
</dbReference>
<keyword evidence="4" id="KW-1185">Reference proteome</keyword>
<dbReference type="OrthoDB" id="428159at2759"/>